<gene>
    <name evidence="4" type="primary">LOC111105285</name>
</gene>
<feature type="transmembrane region" description="Helical" evidence="1">
    <location>
        <begin position="104"/>
        <end position="127"/>
    </location>
</feature>
<accession>A0A8B8AV65</accession>
<dbReference type="AlphaFoldDB" id="A0A8B8AV65"/>
<reference evidence="4" key="1">
    <citation type="submission" date="2025-08" db="UniProtKB">
        <authorList>
            <consortium name="RefSeq"/>
        </authorList>
    </citation>
    <scope>IDENTIFICATION</scope>
    <source>
        <tissue evidence="4">Whole sample</tissue>
    </source>
</reference>
<evidence type="ECO:0000256" key="2">
    <source>
        <dbReference type="SAM" id="SignalP"/>
    </source>
</evidence>
<keyword evidence="2" id="KW-0732">Signal</keyword>
<dbReference type="OrthoDB" id="6199017at2759"/>
<dbReference type="Gene3D" id="2.170.300.10">
    <property type="entry name" value="Tie2 ligand-binding domain superfamily"/>
    <property type="match status" value="1"/>
</dbReference>
<dbReference type="RefSeq" id="XP_022295192.1">
    <property type="nucleotide sequence ID" value="XM_022439484.1"/>
</dbReference>
<feature type="chain" id="PRO_5034244885" evidence="2">
    <location>
        <begin position="22"/>
        <end position="190"/>
    </location>
</feature>
<proteinExistence type="predicted"/>
<keyword evidence="3" id="KW-1185">Reference proteome</keyword>
<keyword evidence="1" id="KW-0472">Membrane</keyword>
<evidence type="ECO:0000256" key="1">
    <source>
        <dbReference type="SAM" id="Phobius"/>
    </source>
</evidence>
<feature type="signal peptide" evidence="2">
    <location>
        <begin position="1"/>
        <end position="21"/>
    </location>
</feature>
<organism evidence="3 4">
    <name type="scientific">Crassostrea virginica</name>
    <name type="common">Eastern oyster</name>
    <dbReference type="NCBI Taxonomy" id="6565"/>
    <lineage>
        <taxon>Eukaryota</taxon>
        <taxon>Metazoa</taxon>
        <taxon>Spiralia</taxon>
        <taxon>Lophotrochozoa</taxon>
        <taxon>Mollusca</taxon>
        <taxon>Bivalvia</taxon>
        <taxon>Autobranchia</taxon>
        <taxon>Pteriomorphia</taxon>
        <taxon>Ostreida</taxon>
        <taxon>Ostreoidea</taxon>
        <taxon>Ostreidae</taxon>
        <taxon>Crassostrea</taxon>
    </lineage>
</organism>
<protein>
    <submittedName>
        <fullName evidence="4">Uncharacterized protein LOC111105285</fullName>
    </submittedName>
</protein>
<dbReference type="KEGG" id="cvn:111105285"/>
<dbReference type="Proteomes" id="UP000694844">
    <property type="component" value="Chromosome 7"/>
</dbReference>
<keyword evidence="1" id="KW-0812">Transmembrane</keyword>
<keyword evidence="1" id="KW-1133">Transmembrane helix</keyword>
<sequence length="190" mass="21405">MKYQILHFFFLLLYRPNSITSFNCSRNSKETCLTDCSWSTEENKCKDCPPGFYGIKCLSLCRYPNYGDSCQQDCSNCSKQQCDSVFGCLLTGKEKDTGSQDHSLAIGIPVGFGVVIVIAVFIVITITNRRFFAGHMRQNALYVGSVVAEYCVSTHMRRPEQPIPSSDSNNDIYSVVNSDRHPYLNKAFET</sequence>
<name>A0A8B8AV65_CRAVI</name>
<dbReference type="GeneID" id="111105285"/>
<evidence type="ECO:0000313" key="4">
    <source>
        <dbReference type="RefSeq" id="XP_022295192.1"/>
    </source>
</evidence>
<evidence type="ECO:0000313" key="3">
    <source>
        <dbReference type="Proteomes" id="UP000694844"/>
    </source>
</evidence>